<dbReference type="Pfam" id="PF00486">
    <property type="entry name" value="Trans_reg_C"/>
    <property type="match status" value="1"/>
</dbReference>
<dbReference type="InterPro" id="IPR011006">
    <property type="entry name" value="CheY-like_superfamily"/>
</dbReference>
<evidence type="ECO:0000256" key="6">
    <source>
        <dbReference type="PROSITE-ProRule" id="PRU00169"/>
    </source>
</evidence>
<dbReference type="CDD" id="cd00383">
    <property type="entry name" value="trans_reg_C"/>
    <property type="match status" value="1"/>
</dbReference>
<evidence type="ECO:0000313" key="10">
    <source>
        <dbReference type="EMBL" id="MEI5906687.1"/>
    </source>
</evidence>
<dbReference type="Gene3D" id="6.10.250.690">
    <property type="match status" value="1"/>
</dbReference>
<accession>A0ABU8HC12</accession>
<evidence type="ECO:0000256" key="2">
    <source>
        <dbReference type="ARBA" id="ARBA00023012"/>
    </source>
</evidence>
<evidence type="ECO:0000256" key="1">
    <source>
        <dbReference type="ARBA" id="ARBA00022553"/>
    </source>
</evidence>
<evidence type="ECO:0000259" key="8">
    <source>
        <dbReference type="PROSITE" id="PS50110"/>
    </source>
</evidence>
<sequence>MSKKTILLVDDEWKMRNLLKIHLAKQYVVIEASNGVEALAKFTANIHLVILDIMMAEMDGWEVCERIRKESNVPIIMITARGDIADKSQGFGIGADDYLVKPFDVEELLLRVNALIRRSTTGRLKNEVAIGNQLIYQDLTVNMESRSVKANGSNMTLTPKEYDLLLYLLSNPNKVFTRDQLLDQIWGIHEVLDYRTVDTHIKNIRDKCKKMKLSFNPIKTVWGVGYQFEWVKDSI</sequence>
<keyword evidence="5" id="KW-0804">Transcription</keyword>
<evidence type="ECO:0000256" key="5">
    <source>
        <dbReference type="ARBA" id="ARBA00023163"/>
    </source>
</evidence>
<dbReference type="SMART" id="SM00448">
    <property type="entry name" value="REC"/>
    <property type="match status" value="1"/>
</dbReference>
<evidence type="ECO:0000256" key="3">
    <source>
        <dbReference type="ARBA" id="ARBA00023015"/>
    </source>
</evidence>
<evidence type="ECO:0000256" key="4">
    <source>
        <dbReference type="ARBA" id="ARBA00023125"/>
    </source>
</evidence>
<keyword evidence="2" id="KW-0902">Two-component regulatory system</keyword>
<dbReference type="Pfam" id="PF00072">
    <property type="entry name" value="Response_reg"/>
    <property type="match status" value="1"/>
</dbReference>
<dbReference type="SMART" id="SM00862">
    <property type="entry name" value="Trans_reg_C"/>
    <property type="match status" value="1"/>
</dbReference>
<dbReference type="Proteomes" id="UP001312865">
    <property type="component" value="Unassembled WGS sequence"/>
</dbReference>
<organism evidence="10 11">
    <name type="scientific">Bacillus spongiae</name>
    <dbReference type="NCBI Taxonomy" id="2683610"/>
    <lineage>
        <taxon>Bacteria</taxon>
        <taxon>Bacillati</taxon>
        <taxon>Bacillota</taxon>
        <taxon>Bacilli</taxon>
        <taxon>Bacillales</taxon>
        <taxon>Bacillaceae</taxon>
        <taxon>Bacillus</taxon>
    </lineage>
</organism>
<proteinExistence type="predicted"/>
<feature type="DNA-binding region" description="OmpR/PhoB-type" evidence="7">
    <location>
        <begin position="131"/>
        <end position="230"/>
    </location>
</feature>
<reference evidence="10 11" key="1">
    <citation type="journal article" date="2018" name="J. Microbiol.">
        <title>Bacillus spongiae sp. nov., isolated from sponge of Jeju Island.</title>
        <authorList>
            <person name="Lee G.E."/>
            <person name="Im W.T."/>
            <person name="Park J.S."/>
        </authorList>
    </citation>
    <scope>NUCLEOTIDE SEQUENCE [LARGE SCALE GENOMIC DNA]</scope>
    <source>
        <strain evidence="10 11">135PIL107-10</strain>
    </source>
</reference>
<dbReference type="Gene3D" id="1.10.10.10">
    <property type="entry name" value="Winged helix-like DNA-binding domain superfamily/Winged helix DNA-binding domain"/>
    <property type="match status" value="1"/>
</dbReference>
<dbReference type="RefSeq" id="WP_336586121.1">
    <property type="nucleotide sequence ID" value="NZ_JBBAXC010000004.1"/>
</dbReference>
<dbReference type="InterPro" id="IPR039420">
    <property type="entry name" value="WalR-like"/>
</dbReference>
<keyword evidence="4 7" id="KW-0238">DNA-binding</keyword>
<evidence type="ECO:0000313" key="11">
    <source>
        <dbReference type="Proteomes" id="UP001312865"/>
    </source>
</evidence>
<dbReference type="PROSITE" id="PS51755">
    <property type="entry name" value="OMPR_PHOB"/>
    <property type="match status" value="1"/>
</dbReference>
<dbReference type="PROSITE" id="PS50110">
    <property type="entry name" value="RESPONSE_REGULATORY"/>
    <property type="match status" value="1"/>
</dbReference>
<keyword evidence="3" id="KW-0805">Transcription regulation</keyword>
<dbReference type="PANTHER" id="PTHR48111">
    <property type="entry name" value="REGULATOR OF RPOS"/>
    <property type="match status" value="1"/>
</dbReference>
<comment type="caution">
    <text evidence="10">The sequence shown here is derived from an EMBL/GenBank/DDBJ whole genome shotgun (WGS) entry which is preliminary data.</text>
</comment>
<evidence type="ECO:0000256" key="7">
    <source>
        <dbReference type="PROSITE-ProRule" id="PRU01091"/>
    </source>
</evidence>
<evidence type="ECO:0000259" key="9">
    <source>
        <dbReference type="PROSITE" id="PS51755"/>
    </source>
</evidence>
<name>A0ABU8HC12_9BACI</name>
<dbReference type="EMBL" id="JBBAXC010000004">
    <property type="protein sequence ID" value="MEI5906687.1"/>
    <property type="molecule type" value="Genomic_DNA"/>
</dbReference>
<protein>
    <submittedName>
        <fullName evidence="10">Response regulator transcription factor</fullName>
    </submittedName>
</protein>
<dbReference type="InterPro" id="IPR036388">
    <property type="entry name" value="WH-like_DNA-bd_sf"/>
</dbReference>
<keyword evidence="1 6" id="KW-0597">Phosphoprotein</keyword>
<feature type="domain" description="Response regulatory" evidence="8">
    <location>
        <begin position="5"/>
        <end position="116"/>
    </location>
</feature>
<dbReference type="SUPFAM" id="SSF52172">
    <property type="entry name" value="CheY-like"/>
    <property type="match status" value="1"/>
</dbReference>
<dbReference type="PANTHER" id="PTHR48111:SF40">
    <property type="entry name" value="PHOSPHATE REGULON TRANSCRIPTIONAL REGULATORY PROTEIN PHOB"/>
    <property type="match status" value="1"/>
</dbReference>
<dbReference type="InterPro" id="IPR001867">
    <property type="entry name" value="OmpR/PhoB-type_DNA-bd"/>
</dbReference>
<keyword evidence="11" id="KW-1185">Reference proteome</keyword>
<dbReference type="InterPro" id="IPR001789">
    <property type="entry name" value="Sig_transdc_resp-reg_receiver"/>
</dbReference>
<feature type="modified residue" description="4-aspartylphosphate" evidence="6">
    <location>
        <position position="52"/>
    </location>
</feature>
<dbReference type="Gene3D" id="3.40.50.2300">
    <property type="match status" value="1"/>
</dbReference>
<gene>
    <name evidence="10" type="ORF">WAK64_06400</name>
</gene>
<feature type="domain" description="OmpR/PhoB-type" evidence="9">
    <location>
        <begin position="131"/>
        <end position="230"/>
    </location>
</feature>
<dbReference type="CDD" id="cd17574">
    <property type="entry name" value="REC_OmpR"/>
    <property type="match status" value="1"/>
</dbReference>